<dbReference type="AlphaFoldDB" id="A0A2C6C850"/>
<name>A0A2C6C850_FUSNP</name>
<sequence>MQTSKKICVVTGTRAEYGLLKELINKIKEDKEVRLQLIVTGMHLSPEFGLTYKQIEKDGFFIDEKIEILLSSDTDIGISKSMGLALISFSEAYQRLKPDMVILLGDRYEILAATIAAYTAKIPISHLCGGEITEGAYDDAYRHSITKMSYLHFTETALSSKRVIQLGEETSRVYCYGSLGNDELSKIVYKNKKQLENEISLSLENYILIVYHAVTLEQKDPSVFFEGMIKYLLNNFTSYNLIVIKGNSDSYGRSINQKIDILEKENPNRIKSYFSIPRDLYLNLLKNADLMIGNSSSGICEAPSLETLNINIGDRQKGRERANTTIDCSSNIEDFTEVMQKYKKGEYNYLLSNIKNPYFGENVAEKILYTIKNKLNNEKIDLKKKFYVRGE</sequence>
<dbReference type="EMBL" id="NIRQ01000001">
    <property type="protein sequence ID" value="PHI12613.1"/>
    <property type="molecule type" value="Genomic_DNA"/>
</dbReference>
<organism evidence="2 3">
    <name type="scientific">Fusobacterium nucleatum subsp. polymorphum</name>
    <name type="common">Fusobacterium polymorphum</name>
    <dbReference type="NCBI Taxonomy" id="76857"/>
    <lineage>
        <taxon>Bacteria</taxon>
        <taxon>Fusobacteriati</taxon>
        <taxon>Fusobacteriota</taxon>
        <taxon>Fusobacteriia</taxon>
        <taxon>Fusobacteriales</taxon>
        <taxon>Fusobacteriaceae</taxon>
        <taxon>Fusobacterium</taxon>
    </lineage>
</organism>
<dbReference type="GO" id="GO:0006047">
    <property type="term" value="P:UDP-N-acetylglucosamine metabolic process"/>
    <property type="evidence" value="ECO:0007669"/>
    <property type="project" value="InterPro"/>
</dbReference>
<evidence type="ECO:0000313" key="2">
    <source>
        <dbReference type="EMBL" id="PHI12613.1"/>
    </source>
</evidence>
<dbReference type="PANTHER" id="PTHR43174:SF3">
    <property type="entry name" value="UDP-N-ACETYLGLUCOSAMINE 2-EPIMERASE"/>
    <property type="match status" value="1"/>
</dbReference>
<accession>A0A2C6C850</accession>
<dbReference type="CDD" id="cd03786">
    <property type="entry name" value="GTB_UDP-GlcNAc_2-Epimerase"/>
    <property type="match status" value="1"/>
</dbReference>
<dbReference type="RefSeq" id="WP_098993823.1">
    <property type="nucleotide sequence ID" value="NZ_CP084159.1"/>
</dbReference>
<dbReference type="GO" id="GO:0004553">
    <property type="term" value="F:hydrolase activity, hydrolyzing O-glycosyl compounds"/>
    <property type="evidence" value="ECO:0007669"/>
    <property type="project" value="InterPro"/>
</dbReference>
<dbReference type="Gene3D" id="3.40.50.2000">
    <property type="entry name" value="Glycogen Phosphorylase B"/>
    <property type="match status" value="2"/>
</dbReference>
<gene>
    <name evidence="2" type="primary">neuC</name>
    <name evidence="2" type="ORF">CBG59_01855</name>
</gene>
<reference evidence="2 3" key="1">
    <citation type="submission" date="2017-06" db="EMBL/GenBank/DDBJ databases">
        <title>Draft genome sequence of Fusobacterium nucleatum subsp. polymorphum KCOM 1330 (=ChDC F330).</title>
        <authorList>
            <person name="Kook J.-K."/>
            <person name="Park S.-N."/>
            <person name="Lim Y.K."/>
            <person name="Roh H."/>
        </authorList>
    </citation>
    <scope>NUCLEOTIDE SEQUENCE [LARGE SCALE GENOMIC DNA]</scope>
    <source>
        <strain evidence="3">KCOM 1330 (ChDC F330)</strain>
    </source>
</reference>
<comment type="caution">
    <text evidence="2">The sequence shown here is derived from an EMBL/GenBank/DDBJ whole genome shotgun (WGS) entry which is preliminary data.</text>
</comment>
<proteinExistence type="predicted"/>
<dbReference type="InterPro" id="IPR020004">
    <property type="entry name" value="UDP-GlcNAc_Epase"/>
</dbReference>
<dbReference type="NCBIfam" id="TIGR03568">
    <property type="entry name" value="NeuC_NnaA"/>
    <property type="match status" value="1"/>
</dbReference>
<dbReference type="Proteomes" id="UP000221852">
    <property type="component" value="Unassembled WGS sequence"/>
</dbReference>
<evidence type="ECO:0000259" key="1">
    <source>
        <dbReference type="Pfam" id="PF02350"/>
    </source>
</evidence>
<dbReference type="SUPFAM" id="SSF53756">
    <property type="entry name" value="UDP-Glycosyltransferase/glycogen phosphorylase"/>
    <property type="match status" value="1"/>
</dbReference>
<feature type="domain" description="UDP-N-acetylglucosamine 2-epimerase" evidence="1">
    <location>
        <begin position="26"/>
        <end position="371"/>
    </location>
</feature>
<dbReference type="InterPro" id="IPR029767">
    <property type="entry name" value="WecB-like"/>
</dbReference>
<dbReference type="Pfam" id="PF02350">
    <property type="entry name" value="Epimerase_2"/>
    <property type="match status" value="1"/>
</dbReference>
<protein>
    <submittedName>
        <fullName evidence="2">UDP-N-acetylglucosamine 2-epimerase (Hydrolyzing)</fullName>
    </submittedName>
</protein>
<evidence type="ECO:0000313" key="3">
    <source>
        <dbReference type="Proteomes" id="UP000221852"/>
    </source>
</evidence>
<dbReference type="PANTHER" id="PTHR43174">
    <property type="entry name" value="UDP-N-ACETYLGLUCOSAMINE 2-EPIMERASE"/>
    <property type="match status" value="1"/>
</dbReference>
<dbReference type="InterPro" id="IPR003331">
    <property type="entry name" value="UDP_GlcNAc_Epimerase_2_dom"/>
</dbReference>